<evidence type="ECO:0000256" key="1">
    <source>
        <dbReference type="SAM" id="Coils"/>
    </source>
</evidence>
<dbReference type="PROSITE" id="PS50011">
    <property type="entry name" value="PROTEIN_KINASE_DOM"/>
    <property type="match status" value="1"/>
</dbReference>
<keyword evidence="1" id="KW-0175">Coiled coil</keyword>
<dbReference type="Proteomes" id="UP000054937">
    <property type="component" value="Unassembled WGS sequence"/>
</dbReference>
<evidence type="ECO:0000313" key="4">
    <source>
        <dbReference type="Proteomes" id="UP000054937"/>
    </source>
</evidence>
<dbReference type="InterPro" id="IPR000719">
    <property type="entry name" value="Prot_kinase_dom"/>
</dbReference>
<dbReference type="GO" id="GO:0044773">
    <property type="term" value="P:mitotic DNA damage checkpoint signaling"/>
    <property type="evidence" value="ECO:0007669"/>
    <property type="project" value="TreeGrafter"/>
</dbReference>
<dbReference type="InParanoid" id="A0A0V0R3J6"/>
<feature type="coiled-coil region" evidence="1">
    <location>
        <begin position="163"/>
        <end position="190"/>
    </location>
</feature>
<gene>
    <name evidence="3" type="ORF">PPERSA_09042</name>
</gene>
<protein>
    <submittedName>
        <fullName evidence="3">Protein kinase-like domain</fullName>
    </submittedName>
</protein>
<dbReference type="PANTHER" id="PTHR44167:SF24">
    <property type="entry name" value="SERINE_THREONINE-PROTEIN KINASE CHK2"/>
    <property type="match status" value="1"/>
</dbReference>
<proteinExistence type="predicted"/>
<name>A0A0V0R3J6_PSEPJ</name>
<comment type="caution">
    <text evidence="3">The sequence shown here is derived from an EMBL/GenBank/DDBJ whole genome shotgun (WGS) entry which is preliminary data.</text>
</comment>
<dbReference type="GO" id="GO:0005524">
    <property type="term" value="F:ATP binding"/>
    <property type="evidence" value="ECO:0007669"/>
    <property type="project" value="InterPro"/>
</dbReference>
<sequence>MSCKIRIVNYKESFKIVNENNGKLEQICIVTEKWGEELDNDVYQKIKKNNDYFYQFLEQLIQILQILSENRIIHRELTPQNFRIQFVEQNLYLKLISFGVSKQIDITKRNQGTSDVGSINYMASEVIEGIKYGFDVDVYTVGVLLLGILLGESWQYFNFGYNLQSKQLLLKEMKDSILEAQENLKKNREYEDWVYELVSQMIEFNSIDKFNEQKQKENPKIKTRINIYKILDMQQFQHLKKKEHFYQYDEEKNNKFKCEY</sequence>
<keyword evidence="3" id="KW-0418">Kinase</keyword>
<dbReference type="PANTHER" id="PTHR44167">
    <property type="entry name" value="OVARIAN-SPECIFIC SERINE/THREONINE-PROTEIN KINASE LOK-RELATED"/>
    <property type="match status" value="1"/>
</dbReference>
<dbReference type="SUPFAM" id="SSF56112">
    <property type="entry name" value="Protein kinase-like (PK-like)"/>
    <property type="match status" value="1"/>
</dbReference>
<dbReference type="EMBL" id="LDAU01000057">
    <property type="protein sequence ID" value="KRX08938.1"/>
    <property type="molecule type" value="Genomic_DNA"/>
</dbReference>
<dbReference type="Gene3D" id="1.10.510.10">
    <property type="entry name" value="Transferase(Phosphotransferase) domain 1"/>
    <property type="match status" value="1"/>
</dbReference>
<dbReference type="GO" id="GO:0005737">
    <property type="term" value="C:cytoplasm"/>
    <property type="evidence" value="ECO:0007669"/>
    <property type="project" value="TreeGrafter"/>
</dbReference>
<reference evidence="3 4" key="1">
    <citation type="journal article" date="2015" name="Sci. Rep.">
        <title>Genome of the facultative scuticociliatosis pathogen Pseudocohnilembus persalinus provides insight into its virulence through horizontal gene transfer.</title>
        <authorList>
            <person name="Xiong J."/>
            <person name="Wang G."/>
            <person name="Cheng J."/>
            <person name="Tian M."/>
            <person name="Pan X."/>
            <person name="Warren A."/>
            <person name="Jiang C."/>
            <person name="Yuan D."/>
            <person name="Miao W."/>
        </authorList>
    </citation>
    <scope>NUCLEOTIDE SEQUENCE [LARGE SCALE GENOMIC DNA]</scope>
    <source>
        <strain evidence="3">36N120E</strain>
    </source>
</reference>
<dbReference type="InterPro" id="IPR011009">
    <property type="entry name" value="Kinase-like_dom_sf"/>
</dbReference>
<keyword evidence="4" id="KW-1185">Reference proteome</keyword>
<dbReference type="OrthoDB" id="248923at2759"/>
<evidence type="ECO:0000313" key="3">
    <source>
        <dbReference type="EMBL" id="KRX08938.1"/>
    </source>
</evidence>
<accession>A0A0V0R3J6</accession>
<evidence type="ECO:0000259" key="2">
    <source>
        <dbReference type="PROSITE" id="PS50011"/>
    </source>
</evidence>
<dbReference type="GO" id="GO:0004674">
    <property type="term" value="F:protein serine/threonine kinase activity"/>
    <property type="evidence" value="ECO:0007669"/>
    <property type="project" value="TreeGrafter"/>
</dbReference>
<dbReference type="GO" id="GO:0005634">
    <property type="term" value="C:nucleus"/>
    <property type="evidence" value="ECO:0007669"/>
    <property type="project" value="TreeGrafter"/>
</dbReference>
<keyword evidence="3" id="KW-0808">Transferase</keyword>
<dbReference type="Pfam" id="PF00069">
    <property type="entry name" value="Pkinase"/>
    <property type="match status" value="1"/>
</dbReference>
<feature type="domain" description="Protein kinase" evidence="2">
    <location>
        <begin position="1"/>
        <end position="221"/>
    </location>
</feature>
<organism evidence="3 4">
    <name type="scientific">Pseudocohnilembus persalinus</name>
    <name type="common">Ciliate</name>
    <dbReference type="NCBI Taxonomy" id="266149"/>
    <lineage>
        <taxon>Eukaryota</taxon>
        <taxon>Sar</taxon>
        <taxon>Alveolata</taxon>
        <taxon>Ciliophora</taxon>
        <taxon>Intramacronucleata</taxon>
        <taxon>Oligohymenophorea</taxon>
        <taxon>Scuticociliatia</taxon>
        <taxon>Philasterida</taxon>
        <taxon>Pseudocohnilembidae</taxon>
        <taxon>Pseudocohnilembus</taxon>
    </lineage>
</organism>
<dbReference type="AlphaFoldDB" id="A0A0V0R3J6"/>
<dbReference type="SMART" id="SM00220">
    <property type="entry name" value="S_TKc"/>
    <property type="match status" value="1"/>
</dbReference>